<dbReference type="GO" id="GO:0015031">
    <property type="term" value="P:protein transport"/>
    <property type="evidence" value="ECO:0007669"/>
    <property type="project" value="UniProtKB-KW"/>
</dbReference>
<dbReference type="AlphaFoldDB" id="S7QFK5"/>
<dbReference type="EMBL" id="KE164780">
    <property type="protein sequence ID" value="EPQ20067.1"/>
    <property type="molecule type" value="Genomic_DNA"/>
</dbReference>
<dbReference type="PANTHER" id="PTHR11134">
    <property type="entry name" value="ADAPTOR COMPLEX SUBUNIT BETA FAMILY MEMBER"/>
    <property type="match status" value="1"/>
</dbReference>
<evidence type="ECO:0000256" key="3">
    <source>
        <dbReference type="ARBA" id="ARBA00022927"/>
    </source>
</evidence>
<keyword evidence="7" id="KW-1185">Reference proteome</keyword>
<feature type="compositionally biased region" description="Low complexity" evidence="5">
    <location>
        <begin position="155"/>
        <end position="166"/>
    </location>
</feature>
<evidence type="ECO:0000256" key="5">
    <source>
        <dbReference type="SAM" id="MobiDB-lite"/>
    </source>
</evidence>
<evidence type="ECO:0000256" key="1">
    <source>
        <dbReference type="ARBA" id="ARBA00004308"/>
    </source>
</evidence>
<dbReference type="InterPro" id="IPR026739">
    <property type="entry name" value="AP_beta"/>
</dbReference>
<comment type="subcellular location">
    <subcellularLocation>
        <location evidence="1">Endomembrane system</location>
    </subcellularLocation>
</comment>
<reference evidence="6 7" key="1">
    <citation type="journal article" date="2013" name="Nat. Commun.">
        <title>Genome analysis reveals insights into physiology and longevity of the Brandt's bat Myotis brandtii.</title>
        <authorList>
            <person name="Seim I."/>
            <person name="Fang X."/>
            <person name="Xiong Z."/>
            <person name="Lobanov A.V."/>
            <person name="Huang Z."/>
            <person name="Ma S."/>
            <person name="Feng Y."/>
            <person name="Turanov A.A."/>
            <person name="Zhu Y."/>
            <person name="Lenz T.L."/>
            <person name="Gerashchenko M.V."/>
            <person name="Fan D."/>
            <person name="Hee Yim S."/>
            <person name="Yao X."/>
            <person name="Jordan D."/>
            <person name="Xiong Y."/>
            <person name="Ma Y."/>
            <person name="Lyapunov A.N."/>
            <person name="Chen G."/>
            <person name="Kulakova O.I."/>
            <person name="Sun Y."/>
            <person name="Lee S.G."/>
            <person name="Bronson R.T."/>
            <person name="Moskalev A.A."/>
            <person name="Sunyaev S.R."/>
            <person name="Zhang G."/>
            <person name="Krogh A."/>
            <person name="Wang J."/>
            <person name="Gladyshev V.N."/>
        </authorList>
    </citation>
    <scope>NUCLEOTIDE SEQUENCE [LARGE SCALE GENOMIC DNA]</scope>
</reference>
<gene>
    <name evidence="6" type="ORF">D623_10006269</name>
</gene>
<protein>
    <submittedName>
        <fullName evidence="6">AP-3 complex subunit beta-2</fullName>
    </submittedName>
</protein>
<feature type="region of interest" description="Disordered" evidence="5">
    <location>
        <begin position="131"/>
        <end position="166"/>
    </location>
</feature>
<organism evidence="6 7">
    <name type="scientific">Myotis brandtii</name>
    <name type="common">Brandt's bat</name>
    <dbReference type="NCBI Taxonomy" id="109478"/>
    <lineage>
        <taxon>Eukaryota</taxon>
        <taxon>Metazoa</taxon>
        <taxon>Chordata</taxon>
        <taxon>Craniata</taxon>
        <taxon>Vertebrata</taxon>
        <taxon>Euteleostomi</taxon>
        <taxon>Mammalia</taxon>
        <taxon>Eutheria</taxon>
        <taxon>Laurasiatheria</taxon>
        <taxon>Chiroptera</taxon>
        <taxon>Yangochiroptera</taxon>
        <taxon>Vespertilionidae</taxon>
        <taxon>Myotis</taxon>
    </lineage>
</organism>
<evidence type="ECO:0000256" key="4">
    <source>
        <dbReference type="ARBA" id="ARBA00023136"/>
    </source>
</evidence>
<evidence type="ECO:0000256" key="2">
    <source>
        <dbReference type="ARBA" id="ARBA00022448"/>
    </source>
</evidence>
<proteinExistence type="predicted"/>
<keyword evidence="3" id="KW-0653">Protein transport</keyword>
<accession>S7QFK5</accession>
<dbReference type="Proteomes" id="UP000052978">
    <property type="component" value="Unassembled WGS sequence"/>
</dbReference>
<evidence type="ECO:0000313" key="6">
    <source>
        <dbReference type="EMBL" id="EPQ20067.1"/>
    </source>
</evidence>
<keyword evidence="4" id="KW-0472">Membrane</keyword>
<dbReference type="GO" id="GO:0012505">
    <property type="term" value="C:endomembrane system"/>
    <property type="evidence" value="ECO:0007669"/>
    <property type="project" value="UniProtKB-SubCell"/>
</dbReference>
<keyword evidence="2" id="KW-0813">Transport</keyword>
<dbReference type="GO" id="GO:0016192">
    <property type="term" value="P:vesicle-mediated transport"/>
    <property type="evidence" value="ECO:0007669"/>
    <property type="project" value="InterPro"/>
</dbReference>
<evidence type="ECO:0000313" key="7">
    <source>
        <dbReference type="Proteomes" id="UP000052978"/>
    </source>
</evidence>
<name>S7QFK5_MYOBR</name>
<sequence>MRSGLRLLCSARSYCICGWQREIIKHLAKLTDSVQVPVAQASTLWLSSEYSEHVSRIAPDDPRKMAKPLTAEEGIHPAATLNLTKSRSYCICGWQREIIKHLAKLTDSVQVPVAQASTLWLSSEYSEHVSRIAPDDPRKMAKPLTAEEGIHRQPRSTSPSVSRPRC</sequence>